<name>A0ABN1TBF3_9ACTN</name>
<comment type="caution">
    <text evidence="1">The sequence shown here is derived from an EMBL/GenBank/DDBJ whole genome shotgun (WGS) entry which is preliminary data.</text>
</comment>
<dbReference type="Proteomes" id="UP001500037">
    <property type="component" value="Unassembled WGS sequence"/>
</dbReference>
<evidence type="ECO:0000313" key="1">
    <source>
        <dbReference type="EMBL" id="GAA1072743.1"/>
    </source>
</evidence>
<organism evidence="1 2">
    <name type="scientific">Kitasatospora nipponensis</name>
    <dbReference type="NCBI Taxonomy" id="258049"/>
    <lineage>
        <taxon>Bacteria</taxon>
        <taxon>Bacillati</taxon>
        <taxon>Actinomycetota</taxon>
        <taxon>Actinomycetes</taxon>
        <taxon>Kitasatosporales</taxon>
        <taxon>Streptomycetaceae</taxon>
        <taxon>Kitasatospora</taxon>
    </lineage>
</organism>
<reference evidence="1 2" key="1">
    <citation type="journal article" date="2019" name="Int. J. Syst. Evol. Microbiol.">
        <title>The Global Catalogue of Microorganisms (GCM) 10K type strain sequencing project: providing services to taxonomists for standard genome sequencing and annotation.</title>
        <authorList>
            <consortium name="The Broad Institute Genomics Platform"/>
            <consortium name="The Broad Institute Genome Sequencing Center for Infectious Disease"/>
            <person name="Wu L."/>
            <person name="Ma J."/>
        </authorList>
    </citation>
    <scope>NUCLEOTIDE SEQUENCE [LARGE SCALE GENOMIC DNA]</scope>
    <source>
        <strain evidence="1 2">JCM 13004</strain>
    </source>
</reference>
<keyword evidence="2" id="KW-1185">Reference proteome</keyword>
<sequence>MVDADTVVEGLVGSVFGLVMLCQGAESVELGGVDPERWITERGGEVRVLQPRRTRPRG</sequence>
<proteinExistence type="predicted"/>
<accession>A0ABN1TBF3</accession>
<evidence type="ECO:0000313" key="2">
    <source>
        <dbReference type="Proteomes" id="UP001500037"/>
    </source>
</evidence>
<dbReference type="EMBL" id="BAAALF010000490">
    <property type="protein sequence ID" value="GAA1072743.1"/>
    <property type="molecule type" value="Genomic_DNA"/>
</dbReference>
<gene>
    <name evidence="1" type="ORF">GCM10009665_79200</name>
</gene>
<protein>
    <submittedName>
        <fullName evidence="1">Uncharacterized protein</fullName>
    </submittedName>
</protein>